<evidence type="ECO:0000313" key="11">
    <source>
        <dbReference type="Proteomes" id="UP000264980"/>
    </source>
</evidence>
<dbReference type="EMBL" id="CP013970">
    <property type="protein sequence ID" value="AXF76513.1"/>
    <property type="molecule type" value="Genomic_DNA"/>
</dbReference>
<dbReference type="InterPro" id="IPR036979">
    <property type="entry name" value="CM_dom_sf"/>
</dbReference>
<dbReference type="AlphaFoldDB" id="A0A0M2KE49"/>
<evidence type="ECO:0000256" key="4">
    <source>
        <dbReference type="ARBA" id="ARBA00023235"/>
    </source>
</evidence>
<dbReference type="PROSITE" id="PS51168">
    <property type="entry name" value="CHORISMATE_MUT_2"/>
    <property type="match status" value="1"/>
</dbReference>
<dbReference type="EC" id="5.4.99.5" evidence="2 5"/>
<dbReference type="Proteomes" id="UP000264980">
    <property type="component" value="Chromosome"/>
</dbReference>
<evidence type="ECO:0000313" key="9">
    <source>
        <dbReference type="EMBL" id="KKF35256.1"/>
    </source>
</evidence>
<dbReference type="Gene3D" id="1.20.59.10">
    <property type="entry name" value="Chorismate mutase"/>
    <property type="match status" value="1"/>
</dbReference>
<dbReference type="GO" id="GO:0004106">
    <property type="term" value="F:chorismate mutase activity"/>
    <property type="evidence" value="ECO:0007669"/>
    <property type="project" value="UniProtKB-EC"/>
</dbReference>
<evidence type="ECO:0000256" key="2">
    <source>
        <dbReference type="ARBA" id="ARBA00012404"/>
    </source>
</evidence>
<reference evidence="11" key="2">
    <citation type="submission" date="2016-01" db="EMBL/GenBank/DDBJ databases">
        <authorList>
            <person name="Shapiro L."/>
        </authorList>
    </citation>
    <scope>NUCLEOTIDE SEQUENCE [LARGE SCALE GENOMIC DNA]</scope>
    <source>
        <strain evidence="11">MDcuke</strain>
    </source>
</reference>
<name>A0A0M2KE49_9GAMM</name>
<dbReference type="GO" id="GO:0046417">
    <property type="term" value="P:chorismate metabolic process"/>
    <property type="evidence" value="ECO:0007669"/>
    <property type="project" value="InterPro"/>
</dbReference>
<dbReference type="InterPro" id="IPR008240">
    <property type="entry name" value="Chorismate_mutase_periplasmic"/>
</dbReference>
<dbReference type="Pfam" id="PF01817">
    <property type="entry name" value="CM_2"/>
    <property type="match status" value="1"/>
</dbReference>
<dbReference type="PANTHER" id="PTHR38041">
    <property type="entry name" value="CHORISMATE MUTASE"/>
    <property type="match status" value="1"/>
</dbReference>
<dbReference type="InterPro" id="IPR002701">
    <property type="entry name" value="CM_II_prokaryot"/>
</dbReference>
<evidence type="ECO:0000313" key="10">
    <source>
        <dbReference type="Proteomes" id="UP000033924"/>
    </source>
</evidence>
<organism evidence="9 10">
    <name type="scientific">Erwinia tracheiphila</name>
    <dbReference type="NCBI Taxonomy" id="65700"/>
    <lineage>
        <taxon>Bacteria</taxon>
        <taxon>Pseudomonadati</taxon>
        <taxon>Pseudomonadota</taxon>
        <taxon>Gammaproteobacteria</taxon>
        <taxon>Enterobacterales</taxon>
        <taxon>Erwiniaceae</taxon>
        <taxon>Erwinia</taxon>
    </lineage>
</organism>
<evidence type="ECO:0000256" key="5">
    <source>
        <dbReference type="PIRNR" id="PIRNR026640"/>
    </source>
</evidence>
<dbReference type="PIRSF" id="PIRSF026640">
    <property type="entry name" value="Peripl_chor_mut"/>
    <property type="match status" value="1"/>
</dbReference>
<evidence type="ECO:0000259" key="7">
    <source>
        <dbReference type="PROSITE" id="PS51168"/>
    </source>
</evidence>
<comment type="function">
    <text evidence="5">Catalyzes the Claisen rearrangement of chorismate to prephenate.</text>
</comment>
<gene>
    <name evidence="8" type="ORF">AV903_11430</name>
    <name evidence="9" type="ORF">SY86_07165</name>
</gene>
<feature type="domain" description="Chorismate mutase" evidence="7">
    <location>
        <begin position="11"/>
        <end position="102"/>
    </location>
</feature>
<comment type="pathway">
    <text evidence="1 5">Metabolic intermediate biosynthesis; prephenate biosynthesis; prephenate from chorismate: step 1/1.</text>
</comment>
<evidence type="ECO:0000313" key="8">
    <source>
        <dbReference type="EMBL" id="AXF76513.1"/>
    </source>
</evidence>
<keyword evidence="4 5" id="KW-0413">Isomerase</keyword>
<evidence type="ECO:0000256" key="6">
    <source>
        <dbReference type="SAM" id="SignalP"/>
    </source>
</evidence>
<dbReference type="NCBIfam" id="TIGR01806">
    <property type="entry name" value="CM_mono2"/>
    <property type="match status" value="1"/>
</dbReference>
<feature type="signal peptide" evidence="6">
    <location>
        <begin position="1"/>
        <end position="23"/>
    </location>
</feature>
<evidence type="ECO:0000256" key="1">
    <source>
        <dbReference type="ARBA" id="ARBA00004817"/>
    </source>
</evidence>
<dbReference type="NCBIfam" id="NF005965">
    <property type="entry name" value="PRK08055.1"/>
    <property type="match status" value="1"/>
</dbReference>
<dbReference type="RefSeq" id="WP_016190033.1">
    <property type="nucleotide sequence ID" value="NZ_CP013970.1"/>
</dbReference>
<proteinExistence type="predicted"/>
<dbReference type="PANTHER" id="PTHR38041:SF2">
    <property type="entry name" value="SECRETED CHORISMATE MUTASE"/>
    <property type="match status" value="1"/>
</dbReference>
<protein>
    <recommendedName>
        <fullName evidence="2 5">Chorismate mutase</fullName>
        <ecNumber evidence="2 5">5.4.99.5</ecNumber>
    </recommendedName>
</protein>
<feature type="chain" id="PRO_5044054104" description="Chorismate mutase" evidence="6">
    <location>
        <begin position="24"/>
        <end position="180"/>
    </location>
</feature>
<evidence type="ECO:0000256" key="3">
    <source>
        <dbReference type="ARBA" id="ARBA00022729"/>
    </source>
</evidence>
<dbReference type="GO" id="GO:0009697">
    <property type="term" value="P:salicylic acid biosynthetic process"/>
    <property type="evidence" value="ECO:0007669"/>
    <property type="project" value="TreeGrafter"/>
</dbReference>
<dbReference type="Proteomes" id="UP000033924">
    <property type="component" value="Unassembled WGS sequence"/>
</dbReference>
<dbReference type="PATRIC" id="fig|65700.7.peg.1817"/>
<dbReference type="UniPathway" id="UPA00120">
    <property type="reaction ID" value="UER00203"/>
</dbReference>
<dbReference type="EMBL" id="JXNU01000003">
    <property type="protein sequence ID" value="KKF35256.1"/>
    <property type="molecule type" value="Genomic_DNA"/>
</dbReference>
<dbReference type="SUPFAM" id="SSF48600">
    <property type="entry name" value="Chorismate mutase II"/>
    <property type="match status" value="1"/>
</dbReference>
<dbReference type="STRING" id="65700.SY86_07165"/>
<sequence length="180" mass="19925">MKSKMMMSSLLLGGIVMSTSAMALPAVKDSVAQLINQRLSYMKDVAGYKAKNHLPVEDLTQEDKVLSDSVAIAEKSGLDGESVKPFIHAQMDAAKAIQYRYRADWLSQRESGWQPAPLDQVRVKISALNSEILADISANLKHGVNFTDKQAFMQAIAQKNLAPADKKQLWHSLQKITLKQ</sequence>
<reference evidence="9 10" key="1">
    <citation type="submission" date="2015-01" db="EMBL/GenBank/DDBJ databases">
        <title>Erwinia tracheiphila.</title>
        <authorList>
            <person name="Shapiro L.R."/>
        </authorList>
    </citation>
    <scope>NUCLEOTIDE SEQUENCE [LARGE SCALE GENOMIC DNA]</scope>
    <source>
        <strain evidence="9 10">BuffGH</strain>
    </source>
</reference>
<comment type="catalytic activity">
    <reaction evidence="5">
        <text>chorismate = prephenate</text>
        <dbReference type="Rhea" id="RHEA:13897"/>
        <dbReference type="ChEBI" id="CHEBI:29748"/>
        <dbReference type="ChEBI" id="CHEBI:29934"/>
        <dbReference type="EC" id="5.4.99.5"/>
    </reaction>
</comment>
<accession>A0A0M2KE49</accession>
<keyword evidence="3 6" id="KW-0732">Signal</keyword>
<keyword evidence="10" id="KW-1185">Reference proteome</keyword>
<reference evidence="8" key="3">
    <citation type="submission" date="2016-01" db="EMBL/GenBank/DDBJ databases">
        <authorList>
            <person name="Oliw E.H."/>
        </authorList>
    </citation>
    <scope>NUCLEOTIDE SEQUENCE [LARGE SCALE GENOMIC DNA]</scope>
    <source>
        <strain evidence="8">MDcuke</strain>
    </source>
</reference>
<dbReference type="SMART" id="SM00830">
    <property type="entry name" value="CM_2"/>
    <property type="match status" value="1"/>
</dbReference>
<dbReference type="InterPro" id="IPR051331">
    <property type="entry name" value="Chorismate_mutase-related"/>
</dbReference>
<dbReference type="InterPro" id="IPR036263">
    <property type="entry name" value="Chorismate_II_sf"/>
</dbReference>